<evidence type="ECO:0000313" key="8">
    <source>
        <dbReference type="Proteomes" id="UP000245207"/>
    </source>
</evidence>
<dbReference type="InterPro" id="IPR012820">
    <property type="entry name" value="Sucrose_synthase_pln/cyn"/>
</dbReference>
<keyword evidence="4" id="KW-0808">Transferase</keyword>
<accession>A0A2U1PB08</accession>
<organism evidence="7 8">
    <name type="scientific">Artemisia annua</name>
    <name type="common">Sweet wormwood</name>
    <dbReference type="NCBI Taxonomy" id="35608"/>
    <lineage>
        <taxon>Eukaryota</taxon>
        <taxon>Viridiplantae</taxon>
        <taxon>Streptophyta</taxon>
        <taxon>Embryophyta</taxon>
        <taxon>Tracheophyta</taxon>
        <taxon>Spermatophyta</taxon>
        <taxon>Magnoliopsida</taxon>
        <taxon>eudicotyledons</taxon>
        <taxon>Gunneridae</taxon>
        <taxon>Pentapetalae</taxon>
        <taxon>asterids</taxon>
        <taxon>campanulids</taxon>
        <taxon>Asterales</taxon>
        <taxon>Asteraceae</taxon>
        <taxon>Asteroideae</taxon>
        <taxon>Anthemideae</taxon>
        <taxon>Artemisiinae</taxon>
        <taxon>Artemisia</taxon>
    </lineage>
</organism>
<name>A0A2U1PB08_ARTAN</name>
<dbReference type="EMBL" id="PKPP01001410">
    <property type="protein sequence ID" value="PWA82936.1"/>
    <property type="molecule type" value="Genomic_DNA"/>
</dbReference>
<dbReference type="STRING" id="35608.A0A2U1PB08"/>
<dbReference type="Pfam" id="PF00862">
    <property type="entry name" value="GT-B_Sucrose_synth"/>
    <property type="match status" value="1"/>
</dbReference>
<dbReference type="GO" id="GO:0016157">
    <property type="term" value="F:sucrose synthase activity"/>
    <property type="evidence" value="ECO:0007669"/>
    <property type="project" value="UniProtKB-EC"/>
</dbReference>
<dbReference type="EC" id="2.4.1.13" evidence="2"/>
<protein>
    <recommendedName>
        <fullName evidence="2">sucrose synthase</fullName>
        <ecNumber evidence="2">2.4.1.13</ecNumber>
    </recommendedName>
</protein>
<gene>
    <name evidence="7" type="ORF">CTI12_AA174700</name>
</gene>
<keyword evidence="8" id="KW-1185">Reference proteome</keyword>
<keyword evidence="3" id="KW-0328">Glycosyltransferase</keyword>
<reference evidence="7 8" key="1">
    <citation type="journal article" date="2018" name="Mol. Plant">
        <title>The genome of Artemisia annua provides insight into the evolution of Asteraceae family and artemisinin biosynthesis.</title>
        <authorList>
            <person name="Shen Q."/>
            <person name="Zhang L."/>
            <person name="Liao Z."/>
            <person name="Wang S."/>
            <person name="Yan T."/>
            <person name="Shi P."/>
            <person name="Liu M."/>
            <person name="Fu X."/>
            <person name="Pan Q."/>
            <person name="Wang Y."/>
            <person name="Lv Z."/>
            <person name="Lu X."/>
            <person name="Zhang F."/>
            <person name="Jiang W."/>
            <person name="Ma Y."/>
            <person name="Chen M."/>
            <person name="Hao X."/>
            <person name="Li L."/>
            <person name="Tang Y."/>
            <person name="Lv G."/>
            <person name="Zhou Y."/>
            <person name="Sun X."/>
            <person name="Brodelius P.E."/>
            <person name="Rose J.K.C."/>
            <person name="Tang K."/>
        </authorList>
    </citation>
    <scope>NUCLEOTIDE SEQUENCE [LARGE SCALE GENOMIC DNA]</scope>
    <source>
        <strain evidence="8">cv. Huhao1</strain>
        <tissue evidence="7">Leaf</tissue>
    </source>
</reference>
<evidence type="ECO:0000256" key="3">
    <source>
        <dbReference type="ARBA" id="ARBA00022676"/>
    </source>
</evidence>
<evidence type="ECO:0000256" key="5">
    <source>
        <dbReference type="ARBA" id="ARBA00049030"/>
    </source>
</evidence>
<comment type="catalytic activity">
    <reaction evidence="5">
        <text>an NDP-alpha-D-glucose + D-fructose = a ribonucleoside 5'-diphosphate + sucrose + H(+)</text>
        <dbReference type="Rhea" id="RHEA:16241"/>
        <dbReference type="ChEBI" id="CHEBI:15378"/>
        <dbReference type="ChEBI" id="CHEBI:17992"/>
        <dbReference type="ChEBI" id="CHEBI:37721"/>
        <dbReference type="ChEBI" id="CHEBI:57930"/>
        <dbReference type="ChEBI" id="CHEBI:76533"/>
        <dbReference type="EC" id="2.4.1.13"/>
    </reaction>
</comment>
<evidence type="ECO:0000256" key="1">
    <source>
        <dbReference type="ARBA" id="ARBA00005894"/>
    </source>
</evidence>
<evidence type="ECO:0000256" key="2">
    <source>
        <dbReference type="ARBA" id="ARBA00012540"/>
    </source>
</evidence>
<evidence type="ECO:0000259" key="6">
    <source>
        <dbReference type="Pfam" id="PF00862"/>
    </source>
</evidence>
<dbReference type="OrthoDB" id="45007at2759"/>
<dbReference type="Proteomes" id="UP000245207">
    <property type="component" value="Unassembled WGS sequence"/>
</dbReference>
<dbReference type="InterPro" id="IPR000368">
    <property type="entry name" value="Sucrose_synth_GT-B1"/>
</dbReference>
<sequence>MKGEDVEWVTVELKHPKSSNDAWIGLFSPAQFKFHHHRYFQELAGSNDRPRQYESHQAFTLPWLYRVVSGIYVFDPKFNIASPGVDQSVYFPYTKTQKRLTSPSDRFLFYSF</sequence>
<feature type="domain" description="Sucrose synthase first GT-B" evidence="6">
    <location>
        <begin position="5"/>
        <end position="104"/>
    </location>
</feature>
<dbReference type="GO" id="GO:0005985">
    <property type="term" value="P:sucrose metabolic process"/>
    <property type="evidence" value="ECO:0007669"/>
    <property type="project" value="InterPro"/>
</dbReference>
<comment type="similarity">
    <text evidence="1">Belongs to the glycosyltransferase 1 family. Plant sucrose synthase subfamily.</text>
</comment>
<evidence type="ECO:0000256" key="4">
    <source>
        <dbReference type="ARBA" id="ARBA00022679"/>
    </source>
</evidence>
<dbReference type="AlphaFoldDB" id="A0A2U1PB08"/>
<proteinExistence type="inferred from homology"/>
<dbReference type="PANTHER" id="PTHR45839:SF4">
    <property type="entry name" value="SUCROSE SYNTHASE 5"/>
    <property type="match status" value="1"/>
</dbReference>
<dbReference type="PANTHER" id="PTHR45839">
    <property type="match status" value="1"/>
</dbReference>
<comment type="caution">
    <text evidence="7">The sequence shown here is derived from an EMBL/GenBank/DDBJ whole genome shotgun (WGS) entry which is preliminary data.</text>
</comment>
<evidence type="ECO:0000313" key="7">
    <source>
        <dbReference type="EMBL" id="PWA82936.1"/>
    </source>
</evidence>
<dbReference type="Gene3D" id="3.40.50.2000">
    <property type="entry name" value="Glycogen Phosphorylase B"/>
    <property type="match status" value="2"/>
</dbReference>